<comment type="similarity">
    <text evidence="3">Belongs to the peptidase S10 family.</text>
</comment>
<evidence type="ECO:0000256" key="10">
    <source>
        <dbReference type="ARBA" id="ARBA00022989"/>
    </source>
</evidence>
<evidence type="ECO:0000256" key="13">
    <source>
        <dbReference type="ARBA" id="ARBA00023180"/>
    </source>
</evidence>
<evidence type="ECO:0000256" key="7">
    <source>
        <dbReference type="ARBA" id="ARBA00022703"/>
    </source>
</evidence>
<evidence type="ECO:0000256" key="9">
    <source>
        <dbReference type="ARBA" id="ARBA00022801"/>
    </source>
</evidence>
<evidence type="ECO:0000256" key="11">
    <source>
        <dbReference type="ARBA" id="ARBA00023034"/>
    </source>
</evidence>
<dbReference type="PRINTS" id="PR00724">
    <property type="entry name" value="CRBOXYPTASEC"/>
</dbReference>
<keyword evidence="8" id="KW-0732">Signal</keyword>
<dbReference type="SUPFAM" id="SSF53474">
    <property type="entry name" value="alpha/beta-Hydrolases"/>
    <property type="match status" value="1"/>
</dbReference>
<dbReference type="GO" id="GO:0005802">
    <property type="term" value="C:trans-Golgi network"/>
    <property type="evidence" value="ECO:0007669"/>
    <property type="project" value="TreeGrafter"/>
</dbReference>
<comment type="caution">
    <text evidence="21">The sequence shown here is derived from an EMBL/GenBank/DDBJ whole genome shotgun (WGS) entry which is preliminary data.</text>
</comment>
<keyword evidence="11" id="KW-0333">Golgi apparatus</keyword>
<keyword evidence="7" id="KW-0053">Apoptosis</keyword>
<evidence type="ECO:0000256" key="8">
    <source>
        <dbReference type="ARBA" id="ARBA00022729"/>
    </source>
</evidence>
<dbReference type="FunFam" id="3.40.50.1820:FF:000121">
    <property type="entry name" value="Carboxypeptidase D"/>
    <property type="match status" value="1"/>
</dbReference>
<dbReference type="InterPro" id="IPR029058">
    <property type="entry name" value="AB_hydrolase_fold"/>
</dbReference>
<evidence type="ECO:0000256" key="2">
    <source>
        <dbReference type="ARBA" id="ARBA00004393"/>
    </source>
</evidence>
<evidence type="ECO:0000256" key="3">
    <source>
        <dbReference type="ARBA" id="ARBA00009431"/>
    </source>
</evidence>
<evidence type="ECO:0000256" key="15">
    <source>
        <dbReference type="ARBA" id="ARBA00038895"/>
    </source>
</evidence>
<comment type="catalytic activity">
    <reaction evidence="1">
        <text>Preferential release of a C-terminal arginine or lysine residue.</text>
        <dbReference type="EC" id="3.4.16.6"/>
    </reaction>
</comment>
<name>A0A8H5F2Z6_9AGAR</name>
<keyword evidence="9" id="KW-0378">Hydrolase</keyword>
<feature type="transmembrane region" description="Helical" evidence="20">
    <location>
        <begin position="47"/>
        <end position="68"/>
    </location>
</feature>
<dbReference type="Gene3D" id="3.40.50.1820">
    <property type="entry name" value="alpha/beta hydrolase"/>
    <property type="match status" value="1"/>
</dbReference>
<dbReference type="Proteomes" id="UP000567179">
    <property type="component" value="Unassembled WGS sequence"/>
</dbReference>
<evidence type="ECO:0000256" key="16">
    <source>
        <dbReference type="ARBA" id="ARBA00040403"/>
    </source>
</evidence>
<comment type="function">
    <text evidence="14">Protease with a carboxypeptidase B-like function involved in the C-terminal processing of the lysine and arginine residues from protein precursors. Promotes cell fusion and is involved in the programmed cell death.</text>
</comment>
<keyword evidence="6 20" id="KW-0812">Transmembrane</keyword>
<dbReference type="PANTHER" id="PTHR11802">
    <property type="entry name" value="SERINE PROTEASE FAMILY S10 SERINE CARBOXYPEPTIDASE"/>
    <property type="match status" value="1"/>
</dbReference>
<dbReference type="GO" id="GO:0006915">
    <property type="term" value="P:apoptotic process"/>
    <property type="evidence" value="ECO:0007669"/>
    <property type="project" value="UniProtKB-KW"/>
</dbReference>
<feature type="transmembrane region" description="Helical" evidence="20">
    <location>
        <begin position="547"/>
        <end position="571"/>
    </location>
</feature>
<evidence type="ECO:0000256" key="12">
    <source>
        <dbReference type="ARBA" id="ARBA00023136"/>
    </source>
</evidence>
<sequence length="645" mass="71564">MVSGTATALDAAGVFFRSYSPTSSLLYTALGALAHQPRMAPTYVSRILSALIPILSLACYPILLASAAPADGPSAASFYIPTIPFIHQNPEHPLTMYGGHLSADPDIAQASPTDVTAHLYFFMVKNRRTADKERLLFWFNGGPGCSSFDGAMMEVGPWRWDTKTDHDFFVKEGGWEEYTTVVFIDQPAGTGFSYTSTDKYVHTIEEAQKHMIEFLKNWYKVFPEYKHVDTYLAGESFAGQWIPYYADAILSSNLAIPLKGAAIGNGWIDSKQQYPAYLDFAVKNGMIEDKSENWKKIKSETDDCVAYMETMKTNPMTVDRCQPILQSLIDMSRRDVNGKQMCVNIYDVRLEDTAPACGMNWPPEISHITTLLGRSDVVSALHATAHPGGWVECRGDVHRSFHERTAESSITVIPRVLSKIPILIFAGDQDIICNHIGLENMIKSLTWNGETGLGTVQTQSWTVNGAPAGTWIFNASHMAPFDLPHVTHDMVLRFMGVNFTAIVDGSAKIPSAIGTDAKPIFVEEHEATPPATAPAKTPQQDKAMWEAYYNAGSAALVLLLVFLIIGTFVWCRLRRKRVQLPLGGQEREQDEVEESIPLTTSMRHEEEDTRARQGKGKGKGRSEEPESPIFEVGDSDEDDYKHTSR</sequence>
<dbReference type="GO" id="GO:0006508">
    <property type="term" value="P:proteolysis"/>
    <property type="evidence" value="ECO:0007669"/>
    <property type="project" value="UniProtKB-KW"/>
</dbReference>
<keyword evidence="4" id="KW-0121">Carboxypeptidase</keyword>
<evidence type="ECO:0000256" key="14">
    <source>
        <dbReference type="ARBA" id="ARBA00037042"/>
    </source>
</evidence>
<proteinExistence type="inferred from homology"/>
<evidence type="ECO:0000256" key="19">
    <source>
        <dbReference type="SAM" id="MobiDB-lite"/>
    </source>
</evidence>
<protein>
    <recommendedName>
        <fullName evidence="17">Pheromone-processing carboxypeptidase KEX1</fullName>
        <ecNumber evidence="15">3.4.16.6</ecNumber>
    </recommendedName>
    <alternativeName>
        <fullName evidence="18">Carboxypeptidase D</fullName>
    </alternativeName>
    <alternativeName>
        <fullName evidence="16">Pheromone-processing carboxypeptidase kex1</fullName>
    </alternativeName>
</protein>
<dbReference type="Pfam" id="PF00450">
    <property type="entry name" value="Peptidase_S10"/>
    <property type="match status" value="1"/>
</dbReference>
<evidence type="ECO:0000256" key="5">
    <source>
        <dbReference type="ARBA" id="ARBA00022670"/>
    </source>
</evidence>
<dbReference type="OrthoDB" id="443318at2759"/>
<evidence type="ECO:0000256" key="17">
    <source>
        <dbReference type="ARBA" id="ARBA00040628"/>
    </source>
</evidence>
<keyword evidence="13" id="KW-0325">Glycoprotein</keyword>
<keyword evidence="12 20" id="KW-0472">Membrane</keyword>
<evidence type="ECO:0000256" key="18">
    <source>
        <dbReference type="ARBA" id="ARBA00042717"/>
    </source>
</evidence>
<dbReference type="AlphaFoldDB" id="A0A8H5F2Z6"/>
<evidence type="ECO:0000256" key="1">
    <source>
        <dbReference type="ARBA" id="ARBA00001003"/>
    </source>
</evidence>
<evidence type="ECO:0000313" key="21">
    <source>
        <dbReference type="EMBL" id="KAF5321764.1"/>
    </source>
</evidence>
<evidence type="ECO:0000313" key="22">
    <source>
        <dbReference type="Proteomes" id="UP000567179"/>
    </source>
</evidence>
<keyword evidence="10 20" id="KW-1133">Transmembrane helix</keyword>
<feature type="region of interest" description="Disordered" evidence="19">
    <location>
        <begin position="583"/>
        <end position="645"/>
    </location>
</feature>
<evidence type="ECO:0000256" key="6">
    <source>
        <dbReference type="ARBA" id="ARBA00022692"/>
    </source>
</evidence>
<feature type="compositionally biased region" description="Basic and acidic residues" evidence="19">
    <location>
        <begin position="602"/>
        <end position="611"/>
    </location>
</feature>
<keyword evidence="5" id="KW-0645">Protease</keyword>
<comment type="subcellular location">
    <subcellularLocation>
        <location evidence="2">Golgi apparatus</location>
        <location evidence="2">trans-Golgi network membrane</location>
        <topology evidence="2">Single-pass type I membrane protein</topology>
    </subcellularLocation>
</comment>
<gene>
    <name evidence="21" type="ORF">D9619_000585</name>
</gene>
<dbReference type="InterPro" id="IPR001563">
    <property type="entry name" value="Peptidase_S10"/>
</dbReference>
<dbReference type="EC" id="3.4.16.6" evidence="15"/>
<keyword evidence="22" id="KW-1185">Reference proteome</keyword>
<dbReference type="PANTHER" id="PTHR11802:SF190">
    <property type="entry name" value="PHEROMONE-PROCESSING CARBOXYPEPTIDASE KEX1"/>
    <property type="match status" value="1"/>
</dbReference>
<organism evidence="21 22">
    <name type="scientific">Psilocybe cf. subviscida</name>
    <dbReference type="NCBI Taxonomy" id="2480587"/>
    <lineage>
        <taxon>Eukaryota</taxon>
        <taxon>Fungi</taxon>
        <taxon>Dikarya</taxon>
        <taxon>Basidiomycota</taxon>
        <taxon>Agaricomycotina</taxon>
        <taxon>Agaricomycetes</taxon>
        <taxon>Agaricomycetidae</taxon>
        <taxon>Agaricales</taxon>
        <taxon>Agaricineae</taxon>
        <taxon>Strophariaceae</taxon>
        <taxon>Psilocybe</taxon>
    </lineage>
</organism>
<evidence type="ECO:0000256" key="20">
    <source>
        <dbReference type="SAM" id="Phobius"/>
    </source>
</evidence>
<accession>A0A8H5F2Z6</accession>
<dbReference type="GO" id="GO:0004185">
    <property type="term" value="F:serine-type carboxypeptidase activity"/>
    <property type="evidence" value="ECO:0007669"/>
    <property type="project" value="UniProtKB-EC"/>
</dbReference>
<evidence type="ECO:0000256" key="4">
    <source>
        <dbReference type="ARBA" id="ARBA00022645"/>
    </source>
</evidence>
<reference evidence="21 22" key="1">
    <citation type="journal article" date="2020" name="ISME J.">
        <title>Uncovering the hidden diversity of litter-decomposition mechanisms in mushroom-forming fungi.</title>
        <authorList>
            <person name="Floudas D."/>
            <person name="Bentzer J."/>
            <person name="Ahren D."/>
            <person name="Johansson T."/>
            <person name="Persson P."/>
            <person name="Tunlid A."/>
        </authorList>
    </citation>
    <scope>NUCLEOTIDE SEQUENCE [LARGE SCALE GENOMIC DNA]</scope>
    <source>
        <strain evidence="21 22">CBS 101986</strain>
    </source>
</reference>
<dbReference type="EMBL" id="JAACJJ010000028">
    <property type="protein sequence ID" value="KAF5321764.1"/>
    <property type="molecule type" value="Genomic_DNA"/>
</dbReference>